<dbReference type="EMBL" id="JAMRDG010000001">
    <property type="protein sequence ID" value="KAJ3697803.1"/>
    <property type="molecule type" value="Genomic_DNA"/>
</dbReference>
<dbReference type="Pfam" id="PF16845">
    <property type="entry name" value="SQAPI"/>
    <property type="match status" value="1"/>
</dbReference>
<evidence type="ECO:0000256" key="2">
    <source>
        <dbReference type="ARBA" id="ARBA00022690"/>
    </source>
</evidence>
<evidence type="ECO:0000256" key="1">
    <source>
        <dbReference type="ARBA" id="ARBA00007233"/>
    </source>
</evidence>
<feature type="domain" description="Cystatin" evidence="5">
    <location>
        <begin position="24"/>
        <end position="114"/>
    </location>
</feature>
<evidence type="ECO:0000256" key="4">
    <source>
        <dbReference type="SAM" id="SignalP"/>
    </source>
</evidence>
<keyword evidence="3" id="KW-0789">Thiol protease inhibitor</keyword>
<dbReference type="PANTHER" id="PTHR47364:SF2">
    <property type="entry name" value="CYSTEINE PROTEINASE INHIBITOR 5"/>
    <property type="match status" value="1"/>
</dbReference>
<sequence length="116" mass="12923">MMKRLLLLFSFLLAASQLANARQPLAGGWSPIKNVTDEHVSDIGAYAVSEHDKASKDNLEFVRVVKGEEQVVAGTNYRLVIEAKDAKGQVAKYVAVVWEKVWENFKQLTSFKPISS</sequence>
<keyword evidence="2" id="KW-0646">Protease inhibitor</keyword>
<dbReference type="Proteomes" id="UP001210211">
    <property type="component" value="Unassembled WGS sequence"/>
</dbReference>
<feature type="signal peptide" evidence="4">
    <location>
        <begin position="1"/>
        <end position="21"/>
    </location>
</feature>
<keyword evidence="4" id="KW-0732">Signal</keyword>
<dbReference type="AlphaFoldDB" id="A0AAD5ZH63"/>
<protein>
    <recommendedName>
        <fullName evidence="5">Cystatin domain-containing protein</fullName>
    </recommendedName>
</protein>
<comment type="similarity">
    <text evidence="1">Belongs to the cystatin family. Phytocystatin subfamily.</text>
</comment>
<dbReference type="SUPFAM" id="SSF54403">
    <property type="entry name" value="Cystatin/monellin"/>
    <property type="match status" value="1"/>
</dbReference>
<dbReference type="GO" id="GO:0004869">
    <property type="term" value="F:cysteine-type endopeptidase inhibitor activity"/>
    <property type="evidence" value="ECO:0007669"/>
    <property type="project" value="UniProtKB-KW"/>
</dbReference>
<evidence type="ECO:0000259" key="5">
    <source>
        <dbReference type="SMART" id="SM00043"/>
    </source>
</evidence>
<evidence type="ECO:0000313" key="7">
    <source>
        <dbReference type="Proteomes" id="UP001210211"/>
    </source>
</evidence>
<evidence type="ECO:0000313" key="6">
    <source>
        <dbReference type="EMBL" id="KAJ3697803.1"/>
    </source>
</evidence>
<dbReference type="CDD" id="cd00042">
    <property type="entry name" value="CY"/>
    <property type="match status" value="1"/>
</dbReference>
<name>A0AAD5ZH63_9POAL</name>
<gene>
    <name evidence="6" type="ORF">LUZ61_001508</name>
</gene>
<dbReference type="InterPro" id="IPR000010">
    <property type="entry name" value="Cystatin_dom"/>
</dbReference>
<accession>A0AAD5ZH63</accession>
<dbReference type="PROSITE" id="PS00287">
    <property type="entry name" value="CYSTATIN"/>
    <property type="match status" value="1"/>
</dbReference>
<evidence type="ECO:0000256" key="3">
    <source>
        <dbReference type="ARBA" id="ARBA00022704"/>
    </source>
</evidence>
<dbReference type="SMART" id="SM00043">
    <property type="entry name" value="CY"/>
    <property type="match status" value="1"/>
</dbReference>
<dbReference type="InterPro" id="IPR018073">
    <property type="entry name" value="Prot_inh_cystat_CS"/>
</dbReference>
<feature type="chain" id="PRO_5042164728" description="Cystatin domain-containing protein" evidence="4">
    <location>
        <begin position="22"/>
        <end position="116"/>
    </location>
</feature>
<proteinExistence type="inferred from homology"/>
<dbReference type="InterPro" id="IPR046350">
    <property type="entry name" value="Cystatin_sf"/>
</dbReference>
<organism evidence="6 7">
    <name type="scientific">Rhynchospora tenuis</name>
    <dbReference type="NCBI Taxonomy" id="198213"/>
    <lineage>
        <taxon>Eukaryota</taxon>
        <taxon>Viridiplantae</taxon>
        <taxon>Streptophyta</taxon>
        <taxon>Embryophyta</taxon>
        <taxon>Tracheophyta</taxon>
        <taxon>Spermatophyta</taxon>
        <taxon>Magnoliopsida</taxon>
        <taxon>Liliopsida</taxon>
        <taxon>Poales</taxon>
        <taxon>Cyperaceae</taxon>
        <taxon>Cyperoideae</taxon>
        <taxon>Rhynchosporeae</taxon>
        <taxon>Rhynchospora</taxon>
    </lineage>
</organism>
<dbReference type="Gene3D" id="3.10.450.10">
    <property type="match status" value="1"/>
</dbReference>
<reference evidence="6 7" key="1">
    <citation type="journal article" date="2022" name="Cell">
        <title>Repeat-based holocentromeres influence genome architecture and karyotype evolution.</title>
        <authorList>
            <person name="Hofstatter P.G."/>
            <person name="Thangavel G."/>
            <person name="Lux T."/>
            <person name="Neumann P."/>
            <person name="Vondrak T."/>
            <person name="Novak P."/>
            <person name="Zhang M."/>
            <person name="Costa L."/>
            <person name="Castellani M."/>
            <person name="Scott A."/>
            <person name="Toegelov H."/>
            <person name="Fuchs J."/>
            <person name="Mata-Sucre Y."/>
            <person name="Dias Y."/>
            <person name="Vanzela A.L.L."/>
            <person name="Huettel B."/>
            <person name="Almeida C.C.S."/>
            <person name="Simkova H."/>
            <person name="Souza G."/>
            <person name="Pedrosa-Harand A."/>
            <person name="Macas J."/>
            <person name="Mayer K.F.X."/>
            <person name="Houben A."/>
            <person name="Marques A."/>
        </authorList>
    </citation>
    <scope>NUCLEOTIDE SEQUENCE [LARGE SCALE GENOMIC DNA]</scope>
    <source>
        <strain evidence="6">RhyTen1mFocal</strain>
    </source>
</reference>
<dbReference type="PANTHER" id="PTHR47364">
    <property type="entry name" value="CYSTEINE PROTEINASE INHIBITOR 5"/>
    <property type="match status" value="1"/>
</dbReference>
<keyword evidence="7" id="KW-1185">Reference proteome</keyword>
<comment type="caution">
    <text evidence="6">The sequence shown here is derived from an EMBL/GenBank/DDBJ whole genome shotgun (WGS) entry which is preliminary data.</text>
</comment>